<dbReference type="CDD" id="cd00200">
    <property type="entry name" value="WD40"/>
    <property type="match status" value="1"/>
</dbReference>
<feature type="repeat" description="WD" evidence="3">
    <location>
        <begin position="189"/>
        <end position="230"/>
    </location>
</feature>
<feature type="repeat" description="WD" evidence="3">
    <location>
        <begin position="126"/>
        <end position="167"/>
    </location>
</feature>
<dbReference type="PANTHER" id="PTHR19879:SF9">
    <property type="entry name" value="TRANSCRIPTION INITIATION FACTOR TFIID SUBUNIT 5"/>
    <property type="match status" value="1"/>
</dbReference>
<evidence type="ECO:0000256" key="2">
    <source>
        <dbReference type="ARBA" id="ARBA00022737"/>
    </source>
</evidence>
<organism evidence="5 6">
    <name type="scientific">Hymenobacter canadensis</name>
    <dbReference type="NCBI Taxonomy" id="2999067"/>
    <lineage>
        <taxon>Bacteria</taxon>
        <taxon>Pseudomonadati</taxon>
        <taxon>Bacteroidota</taxon>
        <taxon>Cytophagia</taxon>
        <taxon>Cytophagales</taxon>
        <taxon>Hymenobacteraceae</taxon>
        <taxon>Hymenobacter</taxon>
    </lineage>
</organism>
<feature type="repeat" description="WD" evidence="3">
    <location>
        <begin position="231"/>
        <end position="272"/>
    </location>
</feature>
<dbReference type="InterPro" id="IPR001680">
    <property type="entry name" value="WD40_rpt"/>
</dbReference>
<dbReference type="PROSITE" id="PS50294">
    <property type="entry name" value="WD_REPEATS_REGION"/>
    <property type="match status" value="5"/>
</dbReference>
<gene>
    <name evidence="5" type="ORF">O3303_20430</name>
</gene>
<dbReference type="PRINTS" id="PR00320">
    <property type="entry name" value="GPROTEINBRPT"/>
</dbReference>
<dbReference type="RefSeq" id="WP_269561970.1">
    <property type="nucleotide sequence ID" value="NZ_CP114768.1"/>
</dbReference>
<evidence type="ECO:0000256" key="4">
    <source>
        <dbReference type="SAM" id="SignalP"/>
    </source>
</evidence>
<name>A0ABY7LWL7_9BACT</name>
<keyword evidence="6" id="KW-1185">Reference proteome</keyword>
<keyword evidence="5" id="KW-0614">Plasmid</keyword>
<keyword evidence="1 3" id="KW-0853">WD repeat</keyword>
<feature type="repeat" description="WD" evidence="3">
    <location>
        <begin position="84"/>
        <end position="125"/>
    </location>
</feature>
<dbReference type="InterPro" id="IPR036322">
    <property type="entry name" value="WD40_repeat_dom_sf"/>
</dbReference>
<feature type="repeat" description="WD" evidence="3">
    <location>
        <begin position="317"/>
        <end position="350"/>
    </location>
</feature>
<keyword evidence="2" id="KW-0677">Repeat</keyword>
<geneLocation type="plasmid" evidence="5 6">
    <name>unnamed1</name>
</geneLocation>
<evidence type="ECO:0000256" key="3">
    <source>
        <dbReference type="PROSITE-ProRule" id="PRU00221"/>
    </source>
</evidence>
<evidence type="ECO:0000313" key="6">
    <source>
        <dbReference type="Proteomes" id="UP001211005"/>
    </source>
</evidence>
<dbReference type="InterPro" id="IPR020472">
    <property type="entry name" value="WD40_PAC1"/>
</dbReference>
<keyword evidence="4" id="KW-0732">Signal</keyword>
<evidence type="ECO:0000256" key="1">
    <source>
        <dbReference type="ARBA" id="ARBA00022574"/>
    </source>
</evidence>
<evidence type="ECO:0000313" key="5">
    <source>
        <dbReference type="EMBL" id="WBA43936.1"/>
    </source>
</evidence>
<feature type="repeat" description="WD" evidence="3">
    <location>
        <begin position="273"/>
        <end position="314"/>
    </location>
</feature>
<dbReference type="Pfam" id="PF00400">
    <property type="entry name" value="WD40"/>
    <property type="match status" value="7"/>
</dbReference>
<dbReference type="PROSITE" id="PS50082">
    <property type="entry name" value="WD_REPEATS_2"/>
    <property type="match status" value="6"/>
</dbReference>
<feature type="chain" id="PRO_5046408324" evidence="4">
    <location>
        <begin position="27"/>
        <end position="495"/>
    </location>
</feature>
<feature type="signal peptide" evidence="4">
    <location>
        <begin position="1"/>
        <end position="26"/>
    </location>
</feature>
<dbReference type="EMBL" id="CP114768">
    <property type="protein sequence ID" value="WBA43936.1"/>
    <property type="molecule type" value="Genomic_DNA"/>
</dbReference>
<dbReference type="PANTHER" id="PTHR19879">
    <property type="entry name" value="TRANSCRIPTION INITIATION FACTOR TFIID"/>
    <property type="match status" value="1"/>
</dbReference>
<dbReference type="InterPro" id="IPR019775">
    <property type="entry name" value="WD40_repeat_CS"/>
</dbReference>
<dbReference type="Gene3D" id="2.130.10.10">
    <property type="entry name" value="YVTN repeat-like/Quinoprotein amine dehydrogenase"/>
    <property type="match status" value="2"/>
</dbReference>
<sequence>MSLTFYPSLLRTALGVALCCSTGAYAQTTAPASATSTWLQADIKTKAALLGVDYSPDGKRLVTCGLGRDIVVYDVATRQPVLTLKGHTDDVVSVKFSPNGRYIASGGVDHALILWDAITGELIRKNTDHTDYVRDVAFSPDSKRLASAGWDGQALVFETFSGQRLASLKGPAPADAPPVPAAYDRAKTTKGRMGNVTSVAFSPDGTEILTASGDHALRIWDTTTWEPKMVLAGHTDEVWDARYAPNGKYVVSGAWDNTARIWDVKTQRTVRVLPAHVSDVWATSFSPDGQLVATGGGDRKVRIWDMVTGMLVQDLSGELHTAEVENLVFSPDGSSLASVSRDGTLKIWQVPGTAIRIGAYAQYNFDKWSRKGEFEKTVDFDARMARKADQLKAFQQEGLTLLLKGYSNAADWSNFTLKEYNADTEYYALGSALFPTISYRIKVAPRDAEQFRNSFMRVTYGVPAFEYTGSTIQLDNVNATVVGSTGPARQYTIVH</sequence>
<dbReference type="InterPro" id="IPR015943">
    <property type="entry name" value="WD40/YVTN_repeat-like_dom_sf"/>
</dbReference>
<proteinExistence type="predicted"/>
<dbReference type="PROSITE" id="PS00678">
    <property type="entry name" value="WD_REPEATS_1"/>
    <property type="match status" value="3"/>
</dbReference>
<dbReference type="Proteomes" id="UP001211005">
    <property type="component" value="Plasmid unnamed1"/>
</dbReference>
<dbReference type="SUPFAM" id="SSF50978">
    <property type="entry name" value="WD40 repeat-like"/>
    <property type="match status" value="1"/>
</dbReference>
<dbReference type="SMART" id="SM00320">
    <property type="entry name" value="WD40"/>
    <property type="match status" value="7"/>
</dbReference>
<accession>A0ABY7LWL7</accession>
<reference evidence="5 6" key="1">
    <citation type="submission" date="2022-12" db="EMBL/GenBank/DDBJ databases">
        <title>Hymenobacter canadensis sp. nov. isolated from lake water of the Cambridge Bay, Canada.</title>
        <authorList>
            <person name="Kim W.H."/>
            <person name="Lee Y.M."/>
        </authorList>
    </citation>
    <scope>NUCLEOTIDE SEQUENCE [LARGE SCALE GENOMIC DNA]</scope>
    <source>
        <strain evidence="5 6">PAMC 29467</strain>
        <plasmid evidence="5 6">unnamed1</plasmid>
    </source>
</reference>
<protein>
    <submittedName>
        <fullName evidence="5">WD40 repeat domain-containing protein</fullName>
    </submittedName>
</protein>